<reference evidence="4" key="1">
    <citation type="submission" date="2020-05" db="UniProtKB">
        <authorList>
            <consortium name="EnsemblMetazoa"/>
        </authorList>
    </citation>
    <scope>IDENTIFICATION</scope>
    <source>
        <strain evidence="4">Yale</strain>
    </source>
</reference>
<organism evidence="4 5">
    <name type="scientific">Glossina morsitans morsitans</name>
    <name type="common">Savannah tsetse fly</name>
    <dbReference type="NCBI Taxonomy" id="37546"/>
    <lineage>
        <taxon>Eukaryota</taxon>
        <taxon>Metazoa</taxon>
        <taxon>Ecdysozoa</taxon>
        <taxon>Arthropoda</taxon>
        <taxon>Hexapoda</taxon>
        <taxon>Insecta</taxon>
        <taxon>Pterygota</taxon>
        <taxon>Neoptera</taxon>
        <taxon>Endopterygota</taxon>
        <taxon>Diptera</taxon>
        <taxon>Brachycera</taxon>
        <taxon>Muscomorpha</taxon>
        <taxon>Hippoboscoidea</taxon>
        <taxon>Glossinidae</taxon>
        <taxon>Glossina</taxon>
    </lineage>
</organism>
<evidence type="ECO:0008006" key="6">
    <source>
        <dbReference type="Google" id="ProtNLM"/>
    </source>
</evidence>
<dbReference type="PhylomeDB" id="A0A1B0FA05"/>
<dbReference type="PANTHER" id="PTHR24413">
    <property type="entry name" value="SPECKLE-TYPE POZ PROTEIN"/>
    <property type="match status" value="1"/>
</dbReference>
<feature type="signal peptide" evidence="1">
    <location>
        <begin position="1"/>
        <end position="27"/>
    </location>
</feature>
<dbReference type="Gene3D" id="2.60.210.10">
    <property type="entry name" value="Apoptosis, Tumor Necrosis Factor Receptor Associated Protein 2, Chain A"/>
    <property type="match status" value="1"/>
</dbReference>
<dbReference type="Gene3D" id="6.10.250.3030">
    <property type="match status" value="2"/>
</dbReference>
<proteinExistence type="predicted"/>
<name>A0A1B0FA05_GLOMM</name>
<keyword evidence="5" id="KW-1185">Reference proteome</keyword>
<dbReference type="PROSITE" id="PS51257">
    <property type="entry name" value="PROKAR_LIPOPROTEIN"/>
    <property type="match status" value="1"/>
</dbReference>
<dbReference type="Gene3D" id="3.30.710.10">
    <property type="entry name" value="Potassium Channel Kv1.1, Chain A"/>
    <property type="match status" value="2"/>
</dbReference>
<dbReference type="InterPro" id="IPR002083">
    <property type="entry name" value="MATH/TRAF_dom"/>
</dbReference>
<dbReference type="Pfam" id="PF22486">
    <property type="entry name" value="MATH_2"/>
    <property type="match status" value="1"/>
</dbReference>
<dbReference type="AlphaFoldDB" id="A0A1B0FA05"/>
<dbReference type="InterPro" id="IPR008974">
    <property type="entry name" value="TRAF-like"/>
</dbReference>
<protein>
    <recommendedName>
        <fullName evidence="6">BTB domain-containing protein</fullName>
    </recommendedName>
</protein>
<feature type="domain" description="BTB" evidence="2">
    <location>
        <begin position="216"/>
        <end position="278"/>
    </location>
</feature>
<dbReference type="EMBL" id="CCAG010008923">
    <property type="status" value="NOT_ANNOTATED_CDS"/>
    <property type="molecule type" value="Genomic_DNA"/>
</dbReference>
<feature type="chain" id="PRO_5008407243" description="BTB domain-containing protein" evidence="1">
    <location>
        <begin position="28"/>
        <end position="547"/>
    </location>
</feature>
<dbReference type="EnsemblMetazoa" id="GMOY000335-RA">
    <property type="protein sequence ID" value="GMOY000335-PA"/>
    <property type="gene ID" value="GMOY000335"/>
</dbReference>
<feature type="domain" description="MATH" evidence="3">
    <location>
        <begin position="48"/>
        <end position="178"/>
    </location>
</feature>
<dbReference type="PROSITE" id="PS50144">
    <property type="entry name" value="MATH"/>
    <property type="match status" value="1"/>
</dbReference>
<dbReference type="SMART" id="SM00225">
    <property type="entry name" value="BTB"/>
    <property type="match status" value="2"/>
</dbReference>
<evidence type="ECO:0000259" key="2">
    <source>
        <dbReference type="PROSITE" id="PS50097"/>
    </source>
</evidence>
<evidence type="ECO:0000256" key="1">
    <source>
        <dbReference type="SAM" id="SignalP"/>
    </source>
</evidence>
<feature type="domain" description="BTB" evidence="2">
    <location>
        <begin position="420"/>
        <end position="487"/>
    </location>
</feature>
<dbReference type="PROSITE" id="PS50097">
    <property type="entry name" value="BTB"/>
    <property type="match status" value="2"/>
</dbReference>
<dbReference type="VEuPathDB" id="VectorBase:GMOY000335"/>
<accession>A0A1B0FA05</accession>
<dbReference type="SUPFAM" id="SSF49599">
    <property type="entry name" value="TRAF domain-like"/>
    <property type="match status" value="1"/>
</dbReference>
<keyword evidence="1" id="KW-0732">Signal</keyword>
<dbReference type="Pfam" id="PF00651">
    <property type="entry name" value="BTB"/>
    <property type="match status" value="2"/>
</dbReference>
<dbReference type="SUPFAM" id="SSF54695">
    <property type="entry name" value="POZ domain"/>
    <property type="match status" value="2"/>
</dbReference>
<dbReference type="FunFam" id="3.30.710.10:FF:000159">
    <property type="entry name" value="Speckle-type POZ protein B"/>
    <property type="match status" value="2"/>
</dbReference>
<dbReference type="Proteomes" id="UP000092444">
    <property type="component" value="Unassembled WGS sequence"/>
</dbReference>
<dbReference type="GO" id="GO:0030163">
    <property type="term" value="P:protein catabolic process"/>
    <property type="evidence" value="ECO:0007669"/>
    <property type="project" value="UniProtKB-ARBA"/>
</dbReference>
<evidence type="ECO:0000313" key="4">
    <source>
        <dbReference type="EnsemblMetazoa" id="GMOY000335-PA"/>
    </source>
</evidence>
<dbReference type="STRING" id="37546.A0A1B0FA05"/>
<dbReference type="InterPro" id="IPR000210">
    <property type="entry name" value="BTB/POZ_dom"/>
</dbReference>
<dbReference type="InterPro" id="IPR011333">
    <property type="entry name" value="SKP1/BTB/POZ_sf"/>
</dbReference>
<evidence type="ECO:0000259" key="3">
    <source>
        <dbReference type="PROSITE" id="PS50144"/>
    </source>
</evidence>
<sequence length="547" mass="61914">MFRNLTALKHLCLWILILACKRITTVSSPAASTFVARGCARTKIKVEKFIFTWTIEKFSIWYKDMNDLREQLISPIFSSDGDNKVKWHLTLIIVKEQSLALYLNFSPLSEASTVKAKFKFSIVNAKGEEENVRASTRVCRFRETQMLWGYDDFISTDILLREVKRFLPNDELTIVCEIEEVNIVNISDESTRIRSKMIEDELSKDIGNLFVNENCSDVTLAVGQHELKAHKSILSARSAVFAAMFEHDMVENMLNRVVITDIDHEVLKEMLNFMYTGKTPNLNKMAQGLLAAADKYAIEGLKLICEEALSVNLTPENAVEMLILADLHSAGQLEAQTTAFIKTSHTFTLGTPSTFMNVHEDSLLKGNHELLFGDKLVITCMIDEQYIVNSAEHLIVGKYEEDEDKLSLDLGNLLENEKFSDVTLAVDGHEIRPHKNILAARSRVFAAMFEREMEERQLNRVVIADVKHIVLKEMLTYIYTGKVSDLNTIALDLLAAADKYAIESLKILCENALFVNPTVENAAESLIRTDLHKAHKLKAKIITFIKA</sequence>
<evidence type="ECO:0000313" key="5">
    <source>
        <dbReference type="Proteomes" id="UP000092444"/>
    </source>
</evidence>